<dbReference type="InterPro" id="IPR050145">
    <property type="entry name" value="Centrin_CML-like"/>
</dbReference>
<keyword evidence="1" id="KW-0677">Repeat</keyword>
<dbReference type="AlphaFoldDB" id="B8LM92"/>
<dbReference type="InterPro" id="IPR002048">
    <property type="entry name" value="EF_hand_dom"/>
</dbReference>
<name>B8LM92_PICSI</name>
<dbReference type="Gene3D" id="1.10.238.10">
    <property type="entry name" value="EF-hand"/>
    <property type="match status" value="2"/>
</dbReference>
<protein>
    <recommendedName>
        <fullName evidence="4">EF-hand domain-containing protein</fullName>
    </recommendedName>
</protein>
<dbReference type="FunFam" id="1.10.238.10:FF:000001">
    <property type="entry name" value="Calmodulin 1"/>
    <property type="match status" value="1"/>
</dbReference>
<dbReference type="PROSITE" id="PS50222">
    <property type="entry name" value="EF_HAND_2"/>
    <property type="match status" value="2"/>
</dbReference>
<proteinExistence type="evidence at transcript level"/>
<keyword evidence="2" id="KW-0106">Calcium</keyword>
<dbReference type="PROSITE" id="PS00018">
    <property type="entry name" value="EF_HAND_1"/>
    <property type="match status" value="2"/>
</dbReference>
<feature type="domain" description="EF-hand" evidence="4">
    <location>
        <begin position="38"/>
        <end position="73"/>
    </location>
</feature>
<reference evidence="5" key="1">
    <citation type="submission" date="2007-06" db="EMBL/GenBank/DDBJ databases">
        <title>Full length cDNA sequences from Sitka Spruce (Picea sitchensis).</title>
        <authorList>
            <person name="Ralph S.G."/>
            <person name="Chun H.E."/>
            <person name="Liao N."/>
            <person name="Ali J."/>
            <person name="Reid K."/>
            <person name="Kolosova N."/>
            <person name="Cooper N."/>
            <person name="Cullis C."/>
            <person name="Jancsik S."/>
            <person name="Moore R."/>
            <person name="Mayo M."/>
            <person name="Wagner S."/>
            <person name="Holt R.A."/>
            <person name="Jones S.J.M."/>
            <person name="Marra M.A."/>
            <person name="Ritland C.E."/>
            <person name="Ritland K."/>
            <person name="Bohlmann J."/>
        </authorList>
    </citation>
    <scope>NUCLEOTIDE SEQUENCE</scope>
    <source>
        <tissue evidence="5">Green portion of the leader tissue</tissue>
    </source>
</reference>
<feature type="domain" description="EF-hand" evidence="4">
    <location>
        <begin position="125"/>
        <end position="160"/>
    </location>
</feature>
<evidence type="ECO:0000256" key="3">
    <source>
        <dbReference type="SAM" id="MobiDB-lite"/>
    </source>
</evidence>
<dbReference type="SUPFAM" id="SSF47473">
    <property type="entry name" value="EF-hand"/>
    <property type="match status" value="1"/>
</dbReference>
<dbReference type="EMBL" id="EF676900">
    <property type="protein sequence ID" value="ABR16772.1"/>
    <property type="molecule type" value="mRNA"/>
</dbReference>
<accession>B8LM92</accession>
<dbReference type="InterPro" id="IPR018247">
    <property type="entry name" value="EF_Hand_1_Ca_BS"/>
</dbReference>
<dbReference type="Pfam" id="PF13405">
    <property type="entry name" value="EF-hand_6"/>
    <property type="match status" value="1"/>
</dbReference>
<evidence type="ECO:0000313" key="5">
    <source>
        <dbReference type="EMBL" id="ABR16772.1"/>
    </source>
</evidence>
<dbReference type="SMART" id="SM00054">
    <property type="entry name" value="EFh"/>
    <property type="match status" value="2"/>
</dbReference>
<feature type="region of interest" description="Disordered" evidence="3">
    <location>
        <begin position="1"/>
        <end position="33"/>
    </location>
</feature>
<dbReference type="GO" id="GO:0005509">
    <property type="term" value="F:calcium ion binding"/>
    <property type="evidence" value="ECO:0007669"/>
    <property type="project" value="InterPro"/>
</dbReference>
<dbReference type="PANTHER" id="PTHR23050">
    <property type="entry name" value="CALCIUM BINDING PROTEIN"/>
    <property type="match status" value="1"/>
</dbReference>
<evidence type="ECO:0000256" key="1">
    <source>
        <dbReference type="ARBA" id="ARBA00022737"/>
    </source>
</evidence>
<evidence type="ECO:0000259" key="4">
    <source>
        <dbReference type="PROSITE" id="PS50222"/>
    </source>
</evidence>
<feature type="compositionally biased region" description="Polar residues" evidence="3">
    <location>
        <begin position="1"/>
        <end position="17"/>
    </location>
</feature>
<dbReference type="Pfam" id="PF13499">
    <property type="entry name" value="EF-hand_7"/>
    <property type="match status" value="1"/>
</dbReference>
<dbReference type="OMA" id="MAGTNQG"/>
<evidence type="ECO:0000256" key="2">
    <source>
        <dbReference type="ARBA" id="ARBA00022837"/>
    </source>
</evidence>
<dbReference type="InterPro" id="IPR011992">
    <property type="entry name" value="EF-hand-dom_pair"/>
</dbReference>
<sequence>METPSLSPPSNEEQTVRLSPEGPLIRPSPSFQLRSPSLNSMRLRRIFDAFDSNGDGQISVDELGHALERLGLPIPLPELESTVRDSFKAGSDGLDFDGFAALHRSVAEQLLGYGAATTEGVTGEEQEEELKEAFRVFDEDGDGFISAAELKSVLTRLGLADVDAVEQMICSVDQNSMGSSIFWNLSI</sequence>
<organism evidence="5">
    <name type="scientific">Picea sitchensis</name>
    <name type="common">Sitka spruce</name>
    <name type="synonym">Pinus sitchensis</name>
    <dbReference type="NCBI Taxonomy" id="3332"/>
    <lineage>
        <taxon>Eukaryota</taxon>
        <taxon>Viridiplantae</taxon>
        <taxon>Streptophyta</taxon>
        <taxon>Embryophyta</taxon>
        <taxon>Tracheophyta</taxon>
        <taxon>Spermatophyta</taxon>
        <taxon>Pinopsida</taxon>
        <taxon>Pinidae</taxon>
        <taxon>Conifers I</taxon>
        <taxon>Pinales</taxon>
        <taxon>Pinaceae</taxon>
        <taxon>Picea</taxon>
    </lineage>
</organism>